<dbReference type="Pfam" id="PF13456">
    <property type="entry name" value="RVT_3"/>
    <property type="match status" value="1"/>
</dbReference>
<evidence type="ECO:0000313" key="3">
    <source>
        <dbReference type="Proteomes" id="UP001516023"/>
    </source>
</evidence>
<dbReference type="AlphaFoldDB" id="A0ABD3P0Q1"/>
<dbReference type="PANTHER" id="PTHR46387">
    <property type="entry name" value="POLYNUCLEOTIDYL TRANSFERASE, RIBONUCLEASE H-LIKE SUPERFAMILY PROTEIN"/>
    <property type="match status" value="1"/>
</dbReference>
<evidence type="ECO:0000259" key="1">
    <source>
        <dbReference type="PROSITE" id="PS50879"/>
    </source>
</evidence>
<dbReference type="Proteomes" id="UP001516023">
    <property type="component" value="Unassembled WGS sequence"/>
</dbReference>
<dbReference type="PROSITE" id="PS50879">
    <property type="entry name" value="RNASE_H_1"/>
    <property type="match status" value="1"/>
</dbReference>
<protein>
    <recommendedName>
        <fullName evidence="1">RNase H type-1 domain-containing protein</fullName>
    </recommendedName>
</protein>
<reference evidence="2 3" key="1">
    <citation type="journal article" date="2020" name="G3 (Bethesda)">
        <title>Improved Reference Genome for Cyclotella cryptica CCMP332, a Model for Cell Wall Morphogenesis, Salinity Adaptation, and Lipid Production in Diatoms (Bacillariophyta).</title>
        <authorList>
            <person name="Roberts W.R."/>
            <person name="Downey K.M."/>
            <person name="Ruck E.C."/>
            <person name="Traller J.C."/>
            <person name="Alverson A.J."/>
        </authorList>
    </citation>
    <scope>NUCLEOTIDE SEQUENCE [LARGE SCALE GENOMIC DNA]</scope>
    <source>
        <strain evidence="2 3">CCMP332</strain>
    </source>
</reference>
<dbReference type="PANTHER" id="PTHR46387:SF2">
    <property type="entry name" value="RIBONUCLEASE HI"/>
    <property type="match status" value="1"/>
</dbReference>
<dbReference type="GO" id="GO:0003824">
    <property type="term" value="F:catalytic activity"/>
    <property type="evidence" value="ECO:0007669"/>
    <property type="project" value="UniProtKB-ARBA"/>
</dbReference>
<feature type="domain" description="RNase H type-1" evidence="1">
    <location>
        <begin position="230"/>
        <end position="363"/>
    </location>
</feature>
<organism evidence="2 3">
    <name type="scientific">Cyclotella cryptica</name>
    <dbReference type="NCBI Taxonomy" id="29204"/>
    <lineage>
        <taxon>Eukaryota</taxon>
        <taxon>Sar</taxon>
        <taxon>Stramenopiles</taxon>
        <taxon>Ochrophyta</taxon>
        <taxon>Bacillariophyta</taxon>
        <taxon>Coscinodiscophyceae</taxon>
        <taxon>Thalassiosirophycidae</taxon>
        <taxon>Stephanodiscales</taxon>
        <taxon>Stephanodiscaceae</taxon>
        <taxon>Cyclotella</taxon>
    </lineage>
</organism>
<dbReference type="InterPro" id="IPR012337">
    <property type="entry name" value="RNaseH-like_sf"/>
</dbReference>
<dbReference type="SUPFAM" id="SSF53098">
    <property type="entry name" value="Ribonuclease H-like"/>
    <property type="match status" value="1"/>
</dbReference>
<gene>
    <name evidence="2" type="ORF">HJC23_000027</name>
</gene>
<dbReference type="InterPro" id="IPR002156">
    <property type="entry name" value="RNaseH_domain"/>
</dbReference>
<dbReference type="FunFam" id="3.30.420.10:FF:000076">
    <property type="entry name" value="RBR-type E3 ubiquitin transferase"/>
    <property type="match status" value="1"/>
</dbReference>
<dbReference type="EMBL" id="JABMIG020000313">
    <property type="protein sequence ID" value="KAL3781542.1"/>
    <property type="molecule type" value="Genomic_DNA"/>
</dbReference>
<evidence type="ECO:0000313" key="2">
    <source>
        <dbReference type="EMBL" id="KAL3781542.1"/>
    </source>
</evidence>
<proteinExistence type="predicted"/>
<accession>A0ABD3P0Q1</accession>
<name>A0ABD3P0Q1_9STRA</name>
<dbReference type="Gene3D" id="3.30.420.10">
    <property type="entry name" value="Ribonuclease H-like superfamily/Ribonuclease H"/>
    <property type="match status" value="2"/>
</dbReference>
<keyword evidence="3" id="KW-1185">Reference proteome</keyword>
<dbReference type="CDD" id="cd09279">
    <property type="entry name" value="RNase_HI_like"/>
    <property type="match status" value="1"/>
</dbReference>
<dbReference type="InterPro" id="IPR036397">
    <property type="entry name" value="RNaseH_sf"/>
</dbReference>
<comment type="caution">
    <text evidence="2">The sequence shown here is derived from an EMBL/GenBank/DDBJ whole genome shotgun (WGS) entry which is preliminary data.</text>
</comment>
<sequence>MPEDPQHRYLSDQSDAATSSTNNEIIYILRFGSHIDKHTKDTGIGIAIYNAADGKNIWTGRRFIPVFSRHGGEKITNNLADYLALADGLKIINTLRSTQTSSSSCRVEVQTSNGVIAKHLNKDFKVASESLKPWYERVTKLMDMFDHASAGCILSSECADVKKASELAVKEQKSSDSYLIAMGEMKSEKQDIMQPEENKIQDYDEPVHVTTQISEKESPSNESNSNAVSPDKVYILRFDGGSRGNPGIAGSGMALYDSEDGSEIWSGCQYLGNQRTNNEAEYMGLITGLQCALSLGVKKIVVQGDSMLVLQQIELKWKVKSPTLKHYFEEAISLKKQFAYFQTSHIERAKNSRADELANEAMDTMCSRGFDS</sequence>